<evidence type="ECO:0008006" key="3">
    <source>
        <dbReference type="Google" id="ProtNLM"/>
    </source>
</evidence>
<dbReference type="AlphaFoldDB" id="A0A2M7S555"/>
<dbReference type="SUPFAM" id="SSF143011">
    <property type="entry name" value="RelE-like"/>
    <property type="match status" value="1"/>
</dbReference>
<name>A0A2M7S555_9BACT</name>
<accession>A0A2M7S555</accession>
<evidence type="ECO:0000313" key="2">
    <source>
        <dbReference type="Proteomes" id="UP000229307"/>
    </source>
</evidence>
<dbReference type="Proteomes" id="UP000229307">
    <property type="component" value="Unassembled WGS sequence"/>
</dbReference>
<gene>
    <name evidence="1" type="ORF">COY52_11455</name>
</gene>
<sequence length="86" mass="10118">MRFIFTKKFRKCYEPLPAEIQETTKEKLRLLVQNPRHPSLRVKKMQGAKGIWDASVTMDYRLTFEMAADKLILRAIGKHDETLKNP</sequence>
<comment type="caution">
    <text evidence="1">The sequence shown here is derived from an EMBL/GenBank/DDBJ whole genome shotgun (WGS) entry which is preliminary data.</text>
</comment>
<dbReference type="InterPro" id="IPR035093">
    <property type="entry name" value="RelE/ParE_toxin_dom_sf"/>
</dbReference>
<dbReference type="EMBL" id="PFMR01000314">
    <property type="protein sequence ID" value="PIZ14691.1"/>
    <property type="molecule type" value="Genomic_DNA"/>
</dbReference>
<organism evidence="1 2">
    <name type="scientific">Candidatus Desantisbacteria bacterium CG_4_10_14_0_8_um_filter_48_22</name>
    <dbReference type="NCBI Taxonomy" id="1974543"/>
    <lineage>
        <taxon>Bacteria</taxon>
        <taxon>Candidatus Desantisiibacteriota</taxon>
    </lineage>
</organism>
<proteinExistence type="predicted"/>
<evidence type="ECO:0000313" key="1">
    <source>
        <dbReference type="EMBL" id="PIZ14691.1"/>
    </source>
</evidence>
<reference evidence="2" key="1">
    <citation type="submission" date="2017-09" db="EMBL/GenBank/DDBJ databases">
        <title>Depth-based differentiation of microbial function through sediment-hosted aquifers and enrichment of novel symbionts in the deep terrestrial subsurface.</title>
        <authorList>
            <person name="Probst A.J."/>
            <person name="Ladd B."/>
            <person name="Jarett J.K."/>
            <person name="Geller-Mcgrath D.E."/>
            <person name="Sieber C.M.K."/>
            <person name="Emerson J.B."/>
            <person name="Anantharaman K."/>
            <person name="Thomas B.C."/>
            <person name="Malmstrom R."/>
            <person name="Stieglmeier M."/>
            <person name="Klingl A."/>
            <person name="Woyke T."/>
            <person name="Ryan C.M."/>
            <person name="Banfield J.F."/>
        </authorList>
    </citation>
    <scope>NUCLEOTIDE SEQUENCE [LARGE SCALE GENOMIC DNA]</scope>
</reference>
<protein>
    <recommendedName>
        <fullName evidence="3">Cytotoxin</fullName>
    </recommendedName>
</protein>
<dbReference type="Gene3D" id="3.30.2310.20">
    <property type="entry name" value="RelE-like"/>
    <property type="match status" value="1"/>
</dbReference>